<dbReference type="InterPro" id="IPR013762">
    <property type="entry name" value="Integrase-like_cat_sf"/>
</dbReference>
<evidence type="ECO:0000256" key="3">
    <source>
        <dbReference type="ARBA" id="ARBA00023125"/>
    </source>
</evidence>
<dbReference type="Gene3D" id="1.10.150.130">
    <property type="match status" value="1"/>
</dbReference>
<dbReference type="PANTHER" id="PTHR30349">
    <property type="entry name" value="PHAGE INTEGRASE-RELATED"/>
    <property type="match status" value="1"/>
</dbReference>
<dbReference type="InterPro" id="IPR004107">
    <property type="entry name" value="Integrase_SAM-like_N"/>
</dbReference>
<dbReference type="Pfam" id="PF02899">
    <property type="entry name" value="Phage_int_SAM_1"/>
    <property type="match status" value="1"/>
</dbReference>
<dbReference type="KEGG" id="cuh:BJN34_36165"/>
<proteinExistence type="inferred from homology"/>
<dbReference type="GO" id="GO:0015074">
    <property type="term" value="P:DNA integration"/>
    <property type="evidence" value="ECO:0007669"/>
    <property type="project" value="UniProtKB-KW"/>
</dbReference>
<feature type="domain" description="Tyr recombinase" evidence="6">
    <location>
        <begin position="260"/>
        <end position="464"/>
    </location>
</feature>
<dbReference type="SUPFAM" id="SSF56349">
    <property type="entry name" value="DNA breaking-rejoining enzymes"/>
    <property type="match status" value="1"/>
</dbReference>
<dbReference type="PROSITE" id="PS51900">
    <property type="entry name" value="CB"/>
    <property type="match status" value="1"/>
</dbReference>
<dbReference type="InterPro" id="IPR011010">
    <property type="entry name" value="DNA_brk_join_enz"/>
</dbReference>
<keyword evidence="4" id="KW-0233">DNA recombination</keyword>
<dbReference type="PANTHER" id="PTHR30349:SF41">
    <property type="entry name" value="INTEGRASE_RECOMBINASE PROTEIN MJ0367-RELATED"/>
    <property type="match status" value="1"/>
</dbReference>
<protein>
    <submittedName>
        <fullName evidence="8">Integrase</fullName>
    </submittedName>
</protein>
<evidence type="ECO:0000259" key="6">
    <source>
        <dbReference type="PROSITE" id="PS51898"/>
    </source>
</evidence>
<dbReference type="OrthoDB" id="8881750at2"/>
<organism evidence="8 9">
    <name type="scientific">Cupriavidus necator</name>
    <name type="common">Alcaligenes eutrophus</name>
    <name type="synonym">Ralstonia eutropha</name>
    <dbReference type="NCBI Taxonomy" id="106590"/>
    <lineage>
        <taxon>Bacteria</taxon>
        <taxon>Pseudomonadati</taxon>
        <taxon>Pseudomonadota</taxon>
        <taxon>Betaproteobacteria</taxon>
        <taxon>Burkholderiales</taxon>
        <taxon>Burkholderiaceae</taxon>
        <taxon>Cupriavidus</taxon>
    </lineage>
</organism>
<keyword evidence="2" id="KW-0229">DNA integration</keyword>
<dbReference type="AlphaFoldDB" id="A0A1U9V2Y8"/>
<dbReference type="GO" id="GO:0003677">
    <property type="term" value="F:DNA binding"/>
    <property type="evidence" value="ECO:0007669"/>
    <property type="project" value="UniProtKB-UniRule"/>
</dbReference>
<keyword evidence="3 5" id="KW-0238">DNA-binding</keyword>
<evidence type="ECO:0000256" key="5">
    <source>
        <dbReference type="PROSITE-ProRule" id="PRU01248"/>
    </source>
</evidence>
<feature type="domain" description="Core-binding (CB)" evidence="7">
    <location>
        <begin position="141"/>
        <end position="233"/>
    </location>
</feature>
<reference evidence="9" key="1">
    <citation type="submission" date="2017-02" db="EMBL/GenBank/DDBJ databases">
        <title>Complete genome sequence of Cupriavidus necator strain NH9, a 3-chlorobenzoate degrader.</title>
        <authorList>
            <person name="Moriuchi R."/>
            <person name="Dohra H."/>
            <person name="Ogawa N."/>
        </authorList>
    </citation>
    <scope>NUCLEOTIDE SEQUENCE [LARGE SCALE GENOMIC DNA]</scope>
    <source>
        <strain evidence="9">NH9</strain>
        <plasmid evidence="9">penh92</plasmid>
    </source>
</reference>
<evidence type="ECO:0000256" key="2">
    <source>
        <dbReference type="ARBA" id="ARBA00022908"/>
    </source>
</evidence>
<dbReference type="InterPro" id="IPR050090">
    <property type="entry name" value="Tyrosine_recombinase_XerCD"/>
</dbReference>
<evidence type="ECO:0000256" key="1">
    <source>
        <dbReference type="ARBA" id="ARBA00008857"/>
    </source>
</evidence>
<accession>A0A1U9V2Y8</accession>
<evidence type="ECO:0000256" key="4">
    <source>
        <dbReference type="ARBA" id="ARBA00023172"/>
    </source>
</evidence>
<dbReference type="InterPro" id="IPR010998">
    <property type="entry name" value="Integrase_recombinase_N"/>
</dbReference>
<geneLocation type="plasmid" evidence="9">
    <name>penh92</name>
</geneLocation>
<dbReference type="Gene3D" id="1.10.443.10">
    <property type="entry name" value="Intergrase catalytic core"/>
    <property type="match status" value="1"/>
</dbReference>
<dbReference type="Proteomes" id="UP000189627">
    <property type="component" value="Plasmid pENH92"/>
</dbReference>
<comment type="similarity">
    <text evidence="1">Belongs to the 'phage' integrase family.</text>
</comment>
<keyword evidence="8" id="KW-0614">Plasmid</keyword>
<dbReference type="EMBL" id="CP017759">
    <property type="protein sequence ID" value="AQV99312.1"/>
    <property type="molecule type" value="Genomic_DNA"/>
</dbReference>
<name>A0A1U9V2Y8_CUPNE</name>
<evidence type="ECO:0000313" key="8">
    <source>
        <dbReference type="EMBL" id="AQV99312.1"/>
    </source>
</evidence>
<sequence length="472" mass="50441">MNAADWIDMAAVPPRPLPATVAAALAYLAEAKAAQPAVLKLLLAHDGAVEYWERGRLRTVPADLAPSPATVLARLLHAHRRRFRSTASSASEATVPTAAEARGAVAANPWLAAYGPADHAWLARAGRFAQPHAATNTLGAADDAQALALFLRDRTGRSPHTLRAYGAELRRLMRWCGMHGLGPLSDLTRQQLLAYRHALQHGEHGAEDASPPLSEATRTRALAVVASLYGYWYDTGYLHANPAAGLSAGSRARAGFAPTRLIPPALLGACDAWLDAPGADAALPALRRRAIWALYRYAGVRLAELAWSAETALPRLEAEAPGRWMLYVCGKGRKARAIPLPVPCVAVLRAYRQARGLPPEPPAHEALPVIHGNKGEALQSAGLYREVKAIFAAVADGLQAREPAQALLLRAASPHWLRHAYARTLVVDHQVPLPAAQALLGHASVQTTAAYAKTDLTQLRAFIDATFADDVP</sequence>
<dbReference type="RefSeq" id="WP_078201721.1">
    <property type="nucleotide sequence ID" value="NZ_CP017759.1"/>
</dbReference>
<dbReference type="InterPro" id="IPR044068">
    <property type="entry name" value="CB"/>
</dbReference>
<dbReference type="InterPro" id="IPR002104">
    <property type="entry name" value="Integrase_catalytic"/>
</dbReference>
<gene>
    <name evidence="8" type="ORF">BJN34_36165</name>
</gene>
<evidence type="ECO:0000259" key="7">
    <source>
        <dbReference type="PROSITE" id="PS51900"/>
    </source>
</evidence>
<dbReference type="GO" id="GO:0006310">
    <property type="term" value="P:DNA recombination"/>
    <property type="evidence" value="ECO:0007669"/>
    <property type="project" value="UniProtKB-KW"/>
</dbReference>
<dbReference type="Pfam" id="PF00589">
    <property type="entry name" value="Phage_integrase"/>
    <property type="match status" value="1"/>
</dbReference>
<evidence type="ECO:0000313" key="9">
    <source>
        <dbReference type="Proteomes" id="UP000189627"/>
    </source>
</evidence>
<dbReference type="PROSITE" id="PS51898">
    <property type="entry name" value="TYR_RECOMBINASE"/>
    <property type="match status" value="1"/>
</dbReference>